<dbReference type="FunFam" id="2.130.10.10:FF:000036">
    <property type="entry name" value="Neurobeachin isoform A"/>
    <property type="match status" value="1"/>
</dbReference>
<dbReference type="SMART" id="SM01026">
    <property type="entry name" value="Beach"/>
    <property type="match status" value="1"/>
</dbReference>
<evidence type="ECO:0000256" key="5">
    <source>
        <dbReference type="ARBA" id="ARBA00022737"/>
    </source>
</evidence>
<evidence type="ECO:0000256" key="8">
    <source>
        <dbReference type="ARBA" id="ARBA00073055"/>
    </source>
</evidence>
<evidence type="ECO:0000256" key="7">
    <source>
        <dbReference type="ARBA" id="ARBA00065599"/>
    </source>
</evidence>
<dbReference type="FunFam" id="1.10.1540.10:FF:000001">
    <property type="entry name" value="neurobeachin isoform X1"/>
    <property type="match status" value="1"/>
</dbReference>
<evidence type="ECO:0000256" key="10">
    <source>
        <dbReference type="SAM" id="MobiDB-lite"/>
    </source>
</evidence>
<evidence type="ECO:0000313" key="14">
    <source>
        <dbReference type="Proteomes" id="UP000694556"/>
    </source>
</evidence>
<dbReference type="InterPro" id="IPR036372">
    <property type="entry name" value="BEACH_dom_sf"/>
</dbReference>
<dbReference type="PANTHER" id="PTHR13743">
    <property type="entry name" value="BEIGE/BEACH-RELATED"/>
    <property type="match status" value="1"/>
</dbReference>
<feature type="region of interest" description="Disordered" evidence="10">
    <location>
        <begin position="1507"/>
        <end position="1573"/>
    </location>
</feature>
<dbReference type="GO" id="GO:0008104">
    <property type="term" value="P:intracellular protein localization"/>
    <property type="evidence" value="ECO:0007669"/>
    <property type="project" value="TreeGrafter"/>
</dbReference>
<dbReference type="Gene3D" id="2.30.29.30">
    <property type="entry name" value="Pleckstrin-homology domain (PH domain)/Phosphotyrosine-binding domain (PTB)"/>
    <property type="match status" value="1"/>
</dbReference>
<dbReference type="InterPro" id="IPR010508">
    <property type="entry name" value="NBEA-like_DUF1088"/>
</dbReference>
<keyword evidence="14" id="KW-1185">Reference proteome</keyword>
<feature type="domain" description="BEACH-type PH" evidence="12">
    <location>
        <begin position="1980"/>
        <end position="2088"/>
    </location>
</feature>
<feature type="compositionally biased region" description="Low complexity" evidence="10">
    <location>
        <begin position="1526"/>
        <end position="1535"/>
    </location>
</feature>
<dbReference type="InterPro" id="IPR031570">
    <property type="entry name" value="NBEA/BDCP_DUF4704"/>
</dbReference>
<dbReference type="SUPFAM" id="SSF50729">
    <property type="entry name" value="PH domain-like"/>
    <property type="match status" value="1"/>
</dbReference>
<feature type="compositionally biased region" description="Polar residues" evidence="10">
    <location>
        <begin position="1185"/>
        <end position="1197"/>
    </location>
</feature>
<keyword evidence="5" id="KW-0677">Repeat</keyword>
<feature type="compositionally biased region" description="Polar residues" evidence="10">
    <location>
        <begin position="1511"/>
        <end position="1525"/>
    </location>
</feature>
<proteinExistence type="inferred from homology"/>
<keyword evidence="4" id="KW-0853">WD repeat</keyword>
<comment type="subcellular location">
    <subcellularLocation>
        <location evidence="1">Membrane</location>
        <topology evidence="1">Peripheral membrane protein</topology>
    </subcellularLocation>
</comment>
<feature type="domain" description="BEACH" evidence="11">
    <location>
        <begin position="2107"/>
        <end position="2396"/>
    </location>
</feature>
<dbReference type="InterPro" id="IPR050865">
    <property type="entry name" value="BEACH_Domain"/>
</dbReference>
<feature type="compositionally biased region" description="Polar residues" evidence="10">
    <location>
        <begin position="924"/>
        <end position="937"/>
    </location>
</feature>
<keyword evidence="3" id="KW-0597">Phosphoprotein</keyword>
<feature type="region of interest" description="Disordered" evidence="10">
    <location>
        <begin position="1585"/>
        <end position="1605"/>
    </location>
</feature>
<dbReference type="GO" id="GO:0016020">
    <property type="term" value="C:membrane"/>
    <property type="evidence" value="ECO:0007669"/>
    <property type="project" value="UniProtKB-SubCell"/>
</dbReference>
<dbReference type="InterPro" id="IPR046852">
    <property type="entry name" value="Neurobeachin_a-sol"/>
</dbReference>
<feature type="compositionally biased region" description="Low complexity" evidence="10">
    <location>
        <begin position="1595"/>
        <end position="1605"/>
    </location>
</feature>
<dbReference type="PROSITE" id="PS51783">
    <property type="entry name" value="PH_BEACH"/>
    <property type="match status" value="1"/>
</dbReference>
<dbReference type="FunFam" id="2.60.120.200:FF:000010">
    <property type="entry name" value="neurobeachin isoform X2"/>
    <property type="match status" value="1"/>
</dbReference>
<sequence length="2770" mass="310121">SRALPGSGGGGGGGGVAVMGELRAPGAGSVVLPAGMINPSVPIRNIRMKFAVLIGLIQVGEVSNRDIVETVLNLLVGGEFDLEMNFIIQDAESITCMSELLEHCDVTCQAEIWSMFTAILRKSVRNLQTSTEVGLIEQVLLKMSTVDDMIADLLVDMLGVLASYSITVKELKLLFSMLRGENGIWAIALPPIAKWPYQNGFTLNTWFRMDPLNNINVDKDKPYLYCFRTSKGVGYSAHFVGNCLIVTSLKSKGKGFQHCVKYDFQPRKWYMISIVHIYNRWRNSEIRCYVNGQLVSYGDMAWHVNTNDSYDKCFLGSSETADANRVFCGQLGAVYVFTEALNPAQIFAIHQLGPGYKSTFKFKSESDIHLAEHHKQVLYDGKLASSIAFTYNAKATDAQLCLESSPKENPSIFVHSPHALMLQDVKAIVTHSIHSAIHSIGGIQVLFPLFAQLDNRQLHDSQVETTVCATLLAFLVELLKSSVAMQEQMLGGKGFLVIGYLLEKSSRVHITRAVLEQFLSFAKYLDGLSHGAPLLKQLCDHILFNPAIWIHTPAKVQLSLYTYLSAEFIGTATIYNTIRRVGTVLQLMHTLKYYYWVVNPADSSGITPKGLDGPRPSQKEIISLRAFMLLFLKQLILKDRGVKEDELQSILNYLLTMHEDENIHDVLQLLVALMSEHPASMIPAFDQRNGIRVIYKLLASKSESIWVQALKVLGYFLKHLGHKRKVEIMHTHSLFTLLGERLMLHTNTVTVTTYNTLYEILTEQVCTQVVHKPHPEPDSTVKIQNPMILKVVATLLKNSTPSAELMEVRRLFLSDMIKLFSNSRENRRCLLQCSVWQDWMFSLGYINPKNSEEQKITEMVYNIFRILLYHAIKYEWGGWRVWVDTLSIAHSKVTYEAHKEYLAKMYEEYQRQEEENIKKGKKGNVSTISGLSSQTTGAKGGMEIREIEDLSQSQSPESETDYPVSTDTRDLLMATKVSDDVLGNAERPGGGVHVEVHDLLVDIKAEKVEATEVKLDDMDLSPETLVTGENGALVEVESLLDNVYSAAVEKLQNNVHGSVGIIKKNEEKDNGPLITLADEKDEPSTNSTSFLFDKIPSQEEKLLPELSSNHISIPNVQDTQMHLGVNDDLGLLAHMAGSVDITCASSIIEDKEFKIHTTSDGMSSISERELASSSKGLEYAEMTATTLETESSGSKTVPNVDAGSIISDTERSDDVQGRSVTQQDRDLRVDLGFRGMPMTEEQRRQFSPGPRTTMFRIPEFKWSPMHQRLLTDLLFALETDVHVWRSHSTKSVMDFVNSNENIIFVHNTIHLISQMVDNIIIACGGILPLLSAATSPTTELENIEVTQGMSAETAVTFLSRLMAMVDVLVFASSLNFSEIEAEKNMSSGGLMRQCLRLVCCVAVRNCLECRQRQRERVNKTSLISSKAQDALQGVTAAATPLENVPGNLSPIKDPDRLLQDVDINRLRAVVFRDVDDSKQAQFLALAVVYFISVLMVSKYRDILEPQRETARSGSQAGRNIRQEINSPTSTETPTPVEDIQLESSIPHTDSGIGEEQMPNILNGTDLETSTGPDAMSELLSTLSSEVKKSQESLTESPSEILKPSSSISSISQSKGINVKEILKSLVAAPVEIAECGPDPIPYPDPALKREAQAILPMQFHSFDRYMAGFITCIFWGTGAVDSGSSSSSSSSSFVNGATSKNLPAVQTVAPMPEDSAENMSITAKLERALEKVAPLLREIFVDFAPFLSRTLLGSHGQELLIEGTLLRKSSGSVSEMWFKEWQNSIQKNAGLAFIELINEGRLLCHAMKDHIVRVANEAEFILNRQRAEDVHKHAEFESQCAQYAADRREEEKMCDHLISAAKHRDHVTANQLKQKILNILTNKHGAWGAVSHSQLHDFWRLDYWEDDLRRRRRFVRNAFGSTHSDALLKAAVEYGTEEDVVKSKKTFRSQAVVNQNAETELMLEGDDDAVSLLQEKEIDNLAGPVVLSTPAQLVAPVVVAKGTLSITTTEIYFEVDEDDPAFKKIDPKVLAYTEGLHGKWMFSEIRAVFSRRYLLQNTALEVFMANRTSVMFNFPDQATVKKVVYSLPRVGVGTSYGLPQARRISLATPRQLYKSSNMTQRWQRREISNFEYLMFLNTIAGRTYNDLNQYPVFPWVLTNYESEELDLTLPGNFRDLSKPIGALNPKRAVFYAERYETWEDDQTPPYHYNTHYSTSTSTLAWLVRIEPFTTFFLNANDGKFDHPDRTFSSVARSWRNSQRDTSDVKELIPEFYYLPEMFVNSNGYNLGIREDEVVVNDVELPPWAKKPEDFVRINRMALESEFVSCQLHQWIDLIFGYKQRGPEAVRALNVFHYLTYEGSVNLDSITDPVLREAMEAQIQNFGQTPSQLLIEPHPPRSSAMHLSPLMFKDQMQQDVIMVLKFPSNSPVTHVAANTLPHLTIPAVVTVTCSRLFAVNRWHNTVAPGYSLDQAHHLPIEMDPLIANNSGVNKRQITDLVDQSIQINAHCFVVTADNRYILICGFWDKSFRVYSTETGKLTQIVFGHWDVVTCLARSESYIGGDCYIVSGSRDATLLLWYWSGRHHIIGDNPNSSDYPAPRAVLTGHDHEVVCVSVCAELGLVISGAKEGPCLVHTITGDLLRALEGTENCLYPRLISVSSEGHCIIYYERGRFSNFSINGKLLAQMEINDSTRAILLSSDGQNLVTGGDNGVVEVWQACDFKQLYIYPGCDAGIRAMDLSHDQRTLITGMASGSIVAFNIDFNRWHYEHQNRY</sequence>
<reference evidence="13" key="1">
    <citation type="submission" date="2025-08" db="UniProtKB">
        <authorList>
            <consortium name="Ensembl"/>
        </authorList>
    </citation>
    <scope>IDENTIFICATION</scope>
</reference>
<dbReference type="Gene3D" id="2.130.10.10">
    <property type="entry name" value="YVTN repeat-like/Quinoprotein amine dehydrogenase"/>
    <property type="match status" value="2"/>
</dbReference>
<name>A0A8C3GPE6_CAIMO</name>
<feature type="region of interest" description="Disordered" evidence="10">
    <location>
        <begin position="1185"/>
        <end position="1221"/>
    </location>
</feature>
<organism evidence="13 14">
    <name type="scientific">Cairina moschata</name>
    <name type="common">Muscovy duck</name>
    <dbReference type="NCBI Taxonomy" id="8855"/>
    <lineage>
        <taxon>Eukaryota</taxon>
        <taxon>Metazoa</taxon>
        <taxon>Chordata</taxon>
        <taxon>Craniata</taxon>
        <taxon>Vertebrata</taxon>
        <taxon>Euteleostomi</taxon>
        <taxon>Archelosauria</taxon>
        <taxon>Archosauria</taxon>
        <taxon>Dinosauria</taxon>
        <taxon>Saurischia</taxon>
        <taxon>Theropoda</taxon>
        <taxon>Coelurosauria</taxon>
        <taxon>Aves</taxon>
        <taxon>Neognathae</taxon>
        <taxon>Galloanserae</taxon>
        <taxon>Anseriformes</taxon>
        <taxon>Anatidae</taxon>
        <taxon>Anatinae</taxon>
        <taxon>Cairina</taxon>
    </lineage>
</organism>
<dbReference type="Pfam" id="PF13385">
    <property type="entry name" value="Laminin_G_3"/>
    <property type="match status" value="1"/>
</dbReference>
<evidence type="ECO:0000259" key="12">
    <source>
        <dbReference type="PROSITE" id="PS51783"/>
    </source>
</evidence>
<comment type="subunit">
    <text evidence="7">Interacts with RII subunit of PKA.</text>
</comment>
<dbReference type="FunFam" id="2.30.29.30:FF:000059">
    <property type="entry name" value="neurobeachin isoform X1"/>
    <property type="match status" value="1"/>
</dbReference>
<dbReference type="CDD" id="cd01201">
    <property type="entry name" value="PH_BEACH"/>
    <property type="match status" value="1"/>
</dbReference>
<comment type="similarity">
    <text evidence="2">Belongs to the WD repeat neurobeachin family.</text>
</comment>
<dbReference type="InterPro" id="IPR001680">
    <property type="entry name" value="WD40_rpt"/>
</dbReference>
<dbReference type="InterPro" id="IPR013320">
    <property type="entry name" value="ConA-like_dom_sf"/>
</dbReference>
<evidence type="ECO:0000313" key="13">
    <source>
        <dbReference type="Ensembl" id="ENSCMMP00000024278.1"/>
    </source>
</evidence>
<dbReference type="GO" id="GO:0019901">
    <property type="term" value="F:protein kinase binding"/>
    <property type="evidence" value="ECO:0007669"/>
    <property type="project" value="TreeGrafter"/>
</dbReference>
<dbReference type="InterPro" id="IPR000409">
    <property type="entry name" value="BEACH_dom"/>
</dbReference>
<dbReference type="InterPro" id="IPR015943">
    <property type="entry name" value="WD40/YVTN_repeat-like_dom_sf"/>
</dbReference>
<dbReference type="Pfam" id="PF15787">
    <property type="entry name" value="DUF4704"/>
    <property type="match status" value="1"/>
</dbReference>
<dbReference type="InterPro" id="IPR016024">
    <property type="entry name" value="ARM-type_fold"/>
</dbReference>
<dbReference type="SUPFAM" id="SSF48371">
    <property type="entry name" value="ARM repeat"/>
    <property type="match status" value="1"/>
</dbReference>
<dbReference type="Pfam" id="PF14844">
    <property type="entry name" value="PH_BEACH"/>
    <property type="match status" value="1"/>
</dbReference>
<evidence type="ECO:0000256" key="2">
    <source>
        <dbReference type="ARBA" id="ARBA00008498"/>
    </source>
</evidence>
<dbReference type="Gene3D" id="1.10.1540.10">
    <property type="entry name" value="BEACH domain"/>
    <property type="match status" value="1"/>
</dbReference>
<dbReference type="Proteomes" id="UP000694556">
    <property type="component" value="Unassembled WGS sequence"/>
</dbReference>
<dbReference type="SUPFAM" id="SSF49899">
    <property type="entry name" value="Concanavalin A-like lectins/glucanases"/>
    <property type="match status" value="1"/>
</dbReference>
<evidence type="ECO:0000256" key="4">
    <source>
        <dbReference type="ARBA" id="ARBA00022574"/>
    </source>
</evidence>
<dbReference type="Pfam" id="PF02138">
    <property type="entry name" value="Beach"/>
    <property type="match status" value="1"/>
</dbReference>
<protein>
    <recommendedName>
        <fullName evidence="8">Neurobeachin</fullName>
    </recommendedName>
    <alternativeName>
        <fullName evidence="9">Lysosomal-trafficking regulator 2</fullName>
    </alternativeName>
</protein>
<dbReference type="PANTHER" id="PTHR13743:SF62">
    <property type="entry name" value="NEUROBEACHIN"/>
    <property type="match status" value="1"/>
</dbReference>
<dbReference type="SMART" id="SM00320">
    <property type="entry name" value="WD40"/>
    <property type="match status" value="5"/>
</dbReference>
<dbReference type="CDD" id="cd06071">
    <property type="entry name" value="Beach"/>
    <property type="match status" value="1"/>
</dbReference>
<dbReference type="SUPFAM" id="SSF81837">
    <property type="entry name" value="BEACH domain"/>
    <property type="match status" value="1"/>
</dbReference>
<dbReference type="Pfam" id="PF06469">
    <property type="entry name" value="DUF1088"/>
    <property type="match status" value="1"/>
</dbReference>
<dbReference type="Pfam" id="PF20426">
    <property type="entry name" value="NBCH_WD40"/>
    <property type="match status" value="1"/>
</dbReference>
<evidence type="ECO:0000256" key="1">
    <source>
        <dbReference type="ARBA" id="ARBA00004170"/>
    </source>
</evidence>
<dbReference type="Gene3D" id="2.60.120.200">
    <property type="match status" value="1"/>
</dbReference>
<evidence type="ECO:0000256" key="9">
    <source>
        <dbReference type="ARBA" id="ARBA00080802"/>
    </source>
</evidence>
<keyword evidence="6" id="KW-0472">Membrane</keyword>
<dbReference type="GO" id="GO:0005829">
    <property type="term" value="C:cytosol"/>
    <property type="evidence" value="ECO:0007669"/>
    <property type="project" value="TreeGrafter"/>
</dbReference>
<reference evidence="13" key="2">
    <citation type="submission" date="2025-09" db="UniProtKB">
        <authorList>
            <consortium name="Ensembl"/>
        </authorList>
    </citation>
    <scope>IDENTIFICATION</scope>
</reference>
<feature type="region of interest" description="Disordered" evidence="10">
    <location>
        <begin position="915"/>
        <end position="939"/>
    </location>
</feature>
<dbReference type="InterPro" id="IPR023362">
    <property type="entry name" value="PH-BEACH_dom"/>
</dbReference>
<dbReference type="InterPro" id="IPR046851">
    <property type="entry name" value="NBCH_WD40"/>
</dbReference>
<dbReference type="SUPFAM" id="SSF50978">
    <property type="entry name" value="WD40 repeat-like"/>
    <property type="match status" value="1"/>
</dbReference>
<dbReference type="PROSITE" id="PS50197">
    <property type="entry name" value="BEACH"/>
    <property type="match status" value="1"/>
</dbReference>
<dbReference type="InterPro" id="IPR011993">
    <property type="entry name" value="PH-like_dom_sf"/>
</dbReference>
<feature type="compositionally biased region" description="Polar residues" evidence="10">
    <location>
        <begin position="1559"/>
        <end position="1571"/>
    </location>
</feature>
<evidence type="ECO:0000256" key="3">
    <source>
        <dbReference type="ARBA" id="ARBA00022553"/>
    </source>
</evidence>
<dbReference type="Pfam" id="PF20425">
    <property type="entry name" value="Neurobeachin"/>
    <property type="match status" value="1"/>
</dbReference>
<dbReference type="Ensembl" id="ENSCMMT00000026576.1">
    <property type="protein sequence ID" value="ENSCMMP00000024278.1"/>
    <property type="gene ID" value="ENSCMMG00000010808.1"/>
</dbReference>
<dbReference type="InterPro" id="IPR036322">
    <property type="entry name" value="WD40_repeat_dom_sf"/>
</dbReference>
<accession>A0A8C3GPE6</accession>
<evidence type="ECO:0000256" key="6">
    <source>
        <dbReference type="ARBA" id="ARBA00023136"/>
    </source>
</evidence>
<evidence type="ECO:0000259" key="11">
    <source>
        <dbReference type="PROSITE" id="PS50197"/>
    </source>
</evidence>